<gene>
    <name evidence="2" type="ORF">B9O19_02276</name>
</gene>
<accession>A0A2K9P582</accession>
<keyword evidence="3" id="KW-1185">Reference proteome</keyword>
<dbReference type="InterPro" id="IPR036237">
    <property type="entry name" value="Xyl_isomerase-like_sf"/>
</dbReference>
<organism evidence="2 3">
    <name type="scientific">Monoglobus pectinilyticus</name>
    <dbReference type="NCBI Taxonomy" id="1981510"/>
    <lineage>
        <taxon>Bacteria</taxon>
        <taxon>Bacillati</taxon>
        <taxon>Bacillota</taxon>
        <taxon>Clostridia</taxon>
        <taxon>Monoglobales</taxon>
        <taxon>Monoglobaceae</taxon>
        <taxon>Monoglobus</taxon>
    </lineage>
</organism>
<dbReference type="Proteomes" id="UP000235589">
    <property type="component" value="Chromosome"/>
</dbReference>
<name>A0A2K9P582_9FIRM</name>
<dbReference type="InterPro" id="IPR050312">
    <property type="entry name" value="IolE/XylAMocC-like"/>
</dbReference>
<feature type="domain" description="Xylose isomerase-like TIM barrel" evidence="1">
    <location>
        <begin position="25"/>
        <end position="265"/>
    </location>
</feature>
<dbReference type="GO" id="GO:0016853">
    <property type="term" value="F:isomerase activity"/>
    <property type="evidence" value="ECO:0007669"/>
    <property type="project" value="UniProtKB-KW"/>
</dbReference>
<dbReference type="KEGG" id="mpec:B9O19_02276"/>
<dbReference type="AlphaFoldDB" id="A0A2K9P582"/>
<dbReference type="EMBL" id="CP020991">
    <property type="protein sequence ID" value="AUO20416.1"/>
    <property type="molecule type" value="Genomic_DNA"/>
</dbReference>
<proteinExistence type="predicted"/>
<dbReference type="SUPFAM" id="SSF51658">
    <property type="entry name" value="Xylose isomerase-like"/>
    <property type="match status" value="1"/>
</dbReference>
<dbReference type="Pfam" id="PF01261">
    <property type="entry name" value="AP_endonuc_2"/>
    <property type="match status" value="1"/>
</dbReference>
<evidence type="ECO:0000313" key="3">
    <source>
        <dbReference type="Proteomes" id="UP000235589"/>
    </source>
</evidence>
<dbReference type="RefSeq" id="WP_102366533.1">
    <property type="nucleotide sequence ID" value="NZ_CP020991.1"/>
</dbReference>
<evidence type="ECO:0000259" key="1">
    <source>
        <dbReference type="Pfam" id="PF01261"/>
    </source>
</evidence>
<evidence type="ECO:0000313" key="2">
    <source>
        <dbReference type="EMBL" id="AUO20416.1"/>
    </source>
</evidence>
<dbReference type="Gene3D" id="3.20.20.150">
    <property type="entry name" value="Divalent-metal-dependent TIM barrel enzymes"/>
    <property type="match status" value="1"/>
</dbReference>
<dbReference type="PANTHER" id="PTHR12110">
    <property type="entry name" value="HYDROXYPYRUVATE ISOMERASE"/>
    <property type="match status" value="1"/>
</dbReference>
<keyword evidence="2" id="KW-0413">Isomerase</keyword>
<sequence>MFNKLNFGMRGHDTKATDIESLAKILEEAGAAHVQLALKKSFKDINWQNSILTPELGCYIKNTLAEHGVRVSVLGCYINPVHPDEAKRKEEVEWFKAHLKFAKYLGCDMVGTETGFYNTFEETHTEENYQRFFKSMREIVDCAENLGSIVGVETVTKHSMFNPKMTKRFLDEIDSPNVTIIYDPVNISDMNDRDEQHKIVDEVYSLYGDRIGILHFKDYEVIDGKKEGRLAGDGVFDYEYLFKYAKKYTPVINAILETNSEDNFKNTAEKILSIWDSTVTE</sequence>
<dbReference type="GeneID" id="98063643"/>
<reference evidence="2 3" key="1">
    <citation type="submission" date="2017-04" db="EMBL/GenBank/DDBJ databases">
        <title>Monoglobus pectinilyticus 14 draft genome.</title>
        <authorList>
            <person name="Kim C."/>
            <person name="Rosendale D.I."/>
            <person name="Kelly W.J."/>
            <person name="Tannock G.W."/>
            <person name="Patchett M.L."/>
            <person name="Jordens J.Z."/>
        </authorList>
    </citation>
    <scope>NUCLEOTIDE SEQUENCE [LARGE SCALE GENOMIC DNA]</scope>
    <source>
        <strain evidence="2 3">14</strain>
    </source>
</reference>
<dbReference type="PANTHER" id="PTHR12110:SF21">
    <property type="entry name" value="XYLOSE ISOMERASE-LIKE TIM BARREL DOMAIN-CONTAINING PROTEIN"/>
    <property type="match status" value="1"/>
</dbReference>
<protein>
    <submittedName>
        <fullName evidence="2">Xylose isomerase domain-containing protein TIM barrel</fullName>
    </submittedName>
</protein>
<dbReference type="OrthoDB" id="2063291at2"/>
<dbReference type="InterPro" id="IPR013022">
    <property type="entry name" value="Xyl_isomerase-like_TIM-brl"/>
</dbReference>